<dbReference type="InterPro" id="IPR001375">
    <property type="entry name" value="Peptidase_S9_cat"/>
</dbReference>
<feature type="signal peptide" evidence="1">
    <location>
        <begin position="1"/>
        <end position="28"/>
    </location>
</feature>
<feature type="chain" id="PRO_5026893102" evidence="1">
    <location>
        <begin position="29"/>
        <end position="268"/>
    </location>
</feature>
<evidence type="ECO:0000313" key="4">
    <source>
        <dbReference type="Proteomes" id="UP000438699"/>
    </source>
</evidence>
<dbReference type="Proteomes" id="UP000438699">
    <property type="component" value="Unassembled WGS sequence"/>
</dbReference>
<gene>
    <name evidence="3" type="ORF">F8A88_10690</name>
</gene>
<accession>A0A6N6N2Y8</accession>
<protein>
    <submittedName>
        <fullName evidence="3">Prolyl oligopeptidase family serine peptidase</fullName>
    </submittedName>
</protein>
<evidence type="ECO:0000313" key="3">
    <source>
        <dbReference type="EMBL" id="KAB1441406.1"/>
    </source>
</evidence>
<dbReference type="InterPro" id="IPR029058">
    <property type="entry name" value="AB_hydrolase_fold"/>
</dbReference>
<dbReference type="SUPFAM" id="SSF53474">
    <property type="entry name" value="alpha/beta-Hydrolases"/>
    <property type="match status" value="1"/>
</dbReference>
<reference evidence="3 4" key="1">
    <citation type="journal article" date="2017" name="Int. J. Syst. Evol. Microbiol.">
        <title>Desulfovibrio senegalensis sp. nov., a mesophilic sulfate reducer isolated from marine sediment.</title>
        <authorList>
            <person name="Thioye A."/>
            <person name="Gam Z.B.A."/>
            <person name="Mbengue M."/>
            <person name="Cayol J.L."/>
            <person name="Joseph-Bartoli M."/>
            <person name="Toure-Kane C."/>
            <person name="Labat M."/>
        </authorList>
    </citation>
    <scope>NUCLEOTIDE SEQUENCE [LARGE SCALE GENOMIC DNA]</scope>
    <source>
        <strain evidence="3 4">DSM 101509</strain>
    </source>
</reference>
<dbReference type="AlphaFoldDB" id="A0A6N6N2Y8"/>
<keyword evidence="4" id="KW-1185">Reference proteome</keyword>
<sequence length="268" mass="28698">MKKVFLHALSTAAMTLMLTFAISHQAQASGTPAEFEGLQATVFGTPALIAADTKIMIVTHGDSGKADYMVPFAEELAGEGIVAITLARPGCSIDGRKSKGKHDNRKGDLYTRSSMNRVADAVKAIKEQYGTNHIFMTGHSGGAATVALVAALNPDLLEGGIMVCLPADVVKWRHHAARRKGRKYHAWRNSLSPIKYVDDLAPQARFVVIAGADDNNTPAELAEEYVAKATAEGKNIKLIIVPGAGHRLNRDSDPKGQVIMDEATTLLQ</sequence>
<keyword evidence="1" id="KW-0732">Signal</keyword>
<feature type="domain" description="Peptidase S9 prolyl oligopeptidase catalytic" evidence="2">
    <location>
        <begin position="118"/>
        <end position="252"/>
    </location>
</feature>
<organism evidence="3 4">
    <name type="scientific">Pseudodesulfovibrio senegalensis</name>
    <dbReference type="NCBI Taxonomy" id="1721087"/>
    <lineage>
        <taxon>Bacteria</taxon>
        <taxon>Pseudomonadati</taxon>
        <taxon>Thermodesulfobacteriota</taxon>
        <taxon>Desulfovibrionia</taxon>
        <taxon>Desulfovibrionales</taxon>
        <taxon>Desulfovibrionaceae</taxon>
    </lineage>
</organism>
<proteinExistence type="predicted"/>
<evidence type="ECO:0000256" key="1">
    <source>
        <dbReference type="SAM" id="SignalP"/>
    </source>
</evidence>
<dbReference type="Gene3D" id="3.40.50.1820">
    <property type="entry name" value="alpha/beta hydrolase"/>
    <property type="match status" value="1"/>
</dbReference>
<comment type="caution">
    <text evidence="3">The sequence shown here is derived from an EMBL/GenBank/DDBJ whole genome shotgun (WGS) entry which is preliminary data.</text>
</comment>
<evidence type="ECO:0000259" key="2">
    <source>
        <dbReference type="Pfam" id="PF00326"/>
    </source>
</evidence>
<dbReference type="GO" id="GO:0006508">
    <property type="term" value="P:proteolysis"/>
    <property type="evidence" value="ECO:0007669"/>
    <property type="project" value="InterPro"/>
</dbReference>
<name>A0A6N6N2Y8_9BACT</name>
<dbReference type="GO" id="GO:0008236">
    <property type="term" value="F:serine-type peptidase activity"/>
    <property type="evidence" value="ECO:0007669"/>
    <property type="project" value="InterPro"/>
</dbReference>
<dbReference type="EMBL" id="WAIE01000004">
    <property type="protein sequence ID" value="KAB1441406.1"/>
    <property type="molecule type" value="Genomic_DNA"/>
</dbReference>
<dbReference type="Pfam" id="PF00326">
    <property type="entry name" value="Peptidase_S9"/>
    <property type="match status" value="1"/>
</dbReference>